<reference evidence="10 11" key="1">
    <citation type="journal article" date="2024" name="Nat. Commun.">
        <title>Phylogenomics reveals the evolutionary origins of lichenization in chlorophyte algae.</title>
        <authorList>
            <person name="Puginier C."/>
            <person name="Libourel C."/>
            <person name="Otte J."/>
            <person name="Skaloud P."/>
            <person name="Haon M."/>
            <person name="Grisel S."/>
            <person name="Petersen M."/>
            <person name="Berrin J.G."/>
            <person name="Delaux P.M."/>
            <person name="Dal Grande F."/>
            <person name="Keller J."/>
        </authorList>
    </citation>
    <scope>NUCLEOTIDE SEQUENCE [LARGE SCALE GENOMIC DNA]</scope>
    <source>
        <strain evidence="10 11">SAG 216-7</strain>
    </source>
</reference>
<protein>
    <recommendedName>
        <fullName evidence="9">Prenylcysteine lyase domain-containing protein</fullName>
    </recommendedName>
</protein>
<dbReference type="Gene3D" id="3.50.50.60">
    <property type="entry name" value="FAD/NAD(P)-binding domain"/>
    <property type="match status" value="1"/>
</dbReference>
<feature type="domain" description="Prenylcysteine lyase" evidence="9">
    <location>
        <begin position="124"/>
        <end position="467"/>
    </location>
</feature>
<evidence type="ECO:0000256" key="3">
    <source>
        <dbReference type="ARBA" id="ARBA00022630"/>
    </source>
</evidence>
<keyword evidence="6" id="KW-0560">Oxidoreductase</keyword>
<evidence type="ECO:0000313" key="10">
    <source>
        <dbReference type="EMBL" id="KAK9917016.1"/>
    </source>
</evidence>
<organism evidence="10 11">
    <name type="scientific">Coccomyxa subellipsoidea</name>
    <dbReference type="NCBI Taxonomy" id="248742"/>
    <lineage>
        <taxon>Eukaryota</taxon>
        <taxon>Viridiplantae</taxon>
        <taxon>Chlorophyta</taxon>
        <taxon>core chlorophytes</taxon>
        <taxon>Trebouxiophyceae</taxon>
        <taxon>Trebouxiophyceae incertae sedis</taxon>
        <taxon>Coccomyxaceae</taxon>
        <taxon>Coccomyxa</taxon>
    </lineage>
</organism>
<sequence>MLGCRVAVVLLLLISIHGQDQFGEKDQNSYVAIIGAGVGGSTAAWFLREQLGTSAHLDLYEQGETGGRTQIFKQDDEVFEMGASIIHEENRYFRELADRMGLERERPGVDGSQISIFDGRHFVFNESSWSLVTLYRMLERYGLSYLYMRQGPQTMLQRFKQLYQLQEEGRAFSTPEELLQAVHLYNLTQRTFRSELQDRIGTGAAANLFAKEFVAGINRIQYNQGNSINALAGMVSLLPTIDGRLFRIKGGNRLLPERLIGAANASLHQGVKVTKVHRTKGGLFELHHKSSKANETIVSRRYSAVLVATPLELTDIAFSGFMVPHMPVRQYQTTVTTLVKGRLRPAYFGIEALPKGEYVMVTEDAQTPFSVIGPQKSLPDGLRIYKLFSRQSLEGTTLDAIFANLTVLADREWKAYPHFNPPERFPPFRLAPGLYLNNAWENAASAMEMSAVAAKNCALLAAQYLKRTSLREREVAFGQDSSRLEL</sequence>
<dbReference type="InterPro" id="IPR010795">
    <property type="entry name" value="Prenylcys_lyase"/>
</dbReference>
<keyword evidence="11" id="KW-1185">Reference proteome</keyword>
<dbReference type="Pfam" id="PF07156">
    <property type="entry name" value="Prenylcys_lyase"/>
    <property type="match status" value="1"/>
</dbReference>
<dbReference type="PANTHER" id="PTHR15944:SF0">
    <property type="entry name" value="PRENYLCYSTEINE LYASE DOMAIN-CONTAINING PROTEIN"/>
    <property type="match status" value="1"/>
</dbReference>
<feature type="chain" id="PRO_5047207847" description="Prenylcysteine lyase domain-containing protein" evidence="8">
    <location>
        <begin position="19"/>
        <end position="486"/>
    </location>
</feature>
<evidence type="ECO:0000256" key="6">
    <source>
        <dbReference type="ARBA" id="ARBA00023002"/>
    </source>
</evidence>
<dbReference type="PANTHER" id="PTHR15944">
    <property type="entry name" value="FARNESYLCYSTEINE LYASE"/>
    <property type="match status" value="1"/>
</dbReference>
<evidence type="ECO:0000256" key="8">
    <source>
        <dbReference type="SAM" id="SignalP"/>
    </source>
</evidence>
<evidence type="ECO:0000256" key="5">
    <source>
        <dbReference type="ARBA" id="ARBA00022827"/>
    </source>
</evidence>
<name>A0ABR2Z023_9CHLO</name>
<dbReference type="InterPro" id="IPR036188">
    <property type="entry name" value="FAD/NAD-bd_sf"/>
</dbReference>
<evidence type="ECO:0000256" key="2">
    <source>
        <dbReference type="ARBA" id="ARBA00009967"/>
    </source>
</evidence>
<dbReference type="Pfam" id="PF13450">
    <property type="entry name" value="NAD_binding_8"/>
    <property type="match status" value="1"/>
</dbReference>
<keyword evidence="7" id="KW-0325">Glycoprotein</keyword>
<dbReference type="InterPro" id="IPR017046">
    <property type="entry name" value="Prenylcysteine_Oxase1"/>
</dbReference>
<accession>A0ABR2Z023</accession>
<keyword evidence="3" id="KW-0285">Flavoprotein</keyword>
<proteinExistence type="inferred from homology"/>
<comment type="cofactor">
    <cofactor evidence="1">
        <name>FAD</name>
        <dbReference type="ChEBI" id="CHEBI:57692"/>
    </cofactor>
</comment>
<feature type="signal peptide" evidence="8">
    <location>
        <begin position="1"/>
        <end position="18"/>
    </location>
</feature>
<gene>
    <name evidence="10" type="ORF">WJX75_010018</name>
</gene>
<evidence type="ECO:0000256" key="4">
    <source>
        <dbReference type="ARBA" id="ARBA00022729"/>
    </source>
</evidence>
<evidence type="ECO:0000256" key="1">
    <source>
        <dbReference type="ARBA" id="ARBA00001974"/>
    </source>
</evidence>
<keyword evidence="5" id="KW-0274">FAD</keyword>
<evidence type="ECO:0000256" key="7">
    <source>
        <dbReference type="ARBA" id="ARBA00023180"/>
    </source>
</evidence>
<evidence type="ECO:0000259" key="9">
    <source>
        <dbReference type="Pfam" id="PF07156"/>
    </source>
</evidence>
<keyword evidence="4 8" id="KW-0732">Signal</keyword>
<dbReference type="SUPFAM" id="SSF51905">
    <property type="entry name" value="FAD/NAD(P)-binding domain"/>
    <property type="match status" value="1"/>
</dbReference>
<dbReference type="EMBL" id="JALJOT010000003">
    <property type="protein sequence ID" value="KAK9917016.1"/>
    <property type="molecule type" value="Genomic_DNA"/>
</dbReference>
<comment type="caution">
    <text evidence="10">The sequence shown here is derived from an EMBL/GenBank/DDBJ whole genome shotgun (WGS) entry which is preliminary data.</text>
</comment>
<comment type="similarity">
    <text evidence="2">Belongs to the prenylcysteine oxidase family.</text>
</comment>
<evidence type="ECO:0000313" key="11">
    <source>
        <dbReference type="Proteomes" id="UP001491310"/>
    </source>
</evidence>
<dbReference type="Proteomes" id="UP001491310">
    <property type="component" value="Unassembled WGS sequence"/>
</dbReference>